<dbReference type="InterPro" id="IPR003591">
    <property type="entry name" value="Leu-rich_rpt_typical-subtyp"/>
</dbReference>
<evidence type="ECO:0000313" key="8">
    <source>
        <dbReference type="Proteomes" id="UP001556367"/>
    </source>
</evidence>
<dbReference type="Gene3D" id="3.30.70.1230">
    <property type="entry name" value="Nucleotide cyclase"/>
    <property type="match status" value="1"/>
</dbReference>
<dbReference type="PROSITE" id="PS51746">
    <property type="entry name" value="PPM_2"/>
    <property type="match status" value="1"/>
</dbReference>
<evidence type="ECO:0000313" key="7">
    <source>
        <dbReference type="EMBL" id="KAL0956979.1"/>
    </source>
</evidence>
<dbReference type="CDD" id="cd00143">
    <property type="entry name" value="PP2Cc"/>
    <property type="match status" value="1"/>
</dbReference>
<reference evidence="8" key="1">
    <citation type="submission" date="2024-06" db="EMBL/GenBank/DDBJ databases">
        <title>Multi-omics analyses provide insights into the biosynthesis of the anticancer antibiotic pleurotin in Hohenbuehelia grisea.</title>
        <authorList>
            <person name="Weaver J.A."/>
            <person name="Alberti F."/>
        </authorList>
    </citation>
    <scope>NUCLEOTIDE SEQUENCE [LARGE SCALE GENOMIC DNA]</scope>
    <source>
        <strain evidence="8">T-177</strain>
    </source>
</reference>
<feature type="region of interest" description="Disordered" evidence="4">
    <location>
        <begin position="1020"/>
        <end position="1043"/>
    </location>
</feature>
<dbReference type="InterPro" id="IPR032675">
    <property type="entry name" value="LRR_dom_sf"/>
</dbReference>
<dbReference type="SUPFAM" id="SSF55073">
    <property type="entry name" value="Nucleotide cyclase"/>
    <property type="match status" value="1"/>
</dbReference>
<dbReference type="CDD" id="cd07302">
    <property type="entry name" value="CHD"/>
    <property type="match status" value="1"/>
</dbReference>
<dbReference type="SUPFAM" id="SSF52058">
    <property type="entry name" value="L domain-like"/>
    <property type="match status" value="2"/>
</dbReference>
<dbReference type="InterPro" id="IPR036457">
    <property type="entry name" value="PPM-type-like_dom_sf"/>
</dbReference>
<dbReference type="Pfam" id="PF00481">
    <property type="entry name" value="PP2C"/>
    <property type="match status" value="1"/>
</dbReference>
<dbReference type="EMBL" id="JASNQZ010000006">
    <property type="protein sequence ID" value="KAL0956979.1"/>
    <property type="molecule type" value="Genomic_DNA"/>
</dbReference>
<evidence type="ECO:0000256" key="2">
    <source>
        <dbReference type="ARBA" id="ARBA00022723"/>
    </source>
</evidence>
<feature type="region of interest" description="Disordered" evidence="4">
    <location>
        <begin position="41"/>
        <end position="253"/>
    </location>
</feature>
<dbReference type="Proteomes" id="UP001556367">
    <property type="component" value="Unassembled WGS sequence"/>
</dbReference>
<dbReference type="Gene3D" id="3.80.10.10">
    <property type="entry name" value="Ribonuclease Inhibitor"/>
    <property type="match status" value="4"/>
</dbReference>
<evidence type="ECO:0000259" key="5">
    <source>
        <dbReference type="PROSITE" id="PS50125"/>
    </source>
</evidence>
<dbReference type="Pfam" id="PF23010">
    <property type="entry name" value="RA_3"/>
    <property type="match status" value="1"/>
</dbReference>
<dbReference type="SUPFAM" id="SSF81606">
    <property type="entry name" value="PP2C-like"/>
    <property type="match status" value="1"/>
</dbReference>
<dbReference type="PROSITE" id="PS50125">
    <property type="entry name" value="GUANYLATE_CYCLASE_2"/>
    <property type="match status" value="1"/>
</dbReference>
<feature type="compositionally biased region" description="Polar residues" evidence="4">
    <location>
        <begin position="403"/>
        <end position="417"/>
    </location>
</feature>
<keyword evidence="1" id="KW-0433">Leucine-rich repeat</keyword>
<proteinExistence type="predicted"/>
<gene>
    <name evidence="7" type="ORF">HGRIS_003080</name>
</gene>
<dbReference type="PANTHER" id="PTHR48051:SF1">
    <property type="entry name" value="RAS SUPPRESSOR PROTEIN 1"/>
    <property type="match status" value="1"/>
</dbReference>
<dbReference type="Pfam" id="PF13855">
    <property type="entry name" value="LRR_8"/>
    <property type="match status" value="2"/>
</dbReference>
<dbReference type="SMART" id="SM00369">
    <property type="entry name" value="LRR_TYP"/>
    <property type="match status" value="11"/>
</dbReference>
<dbReference type="PROSITE" id="PS51450">
    <property type="entry name" value="LRR"/>
    <property type="match status" value="3"/>
</dbReference>
<feature type="region of interest" description="Disordered" evidence="4">
    <location>
        <begin position="397"/>
        <end position="442"/>
    </location>
</feature>
<dbReference type="InterPro" id="IPR029787">
    <property type="entry name" value="Nucleotide_cyclase"/>
</dbReference>
<feature type="domain" description="Guanylate cyclase" evidence="5">
    <location>
        <begin position="1604"/>
        <end position="1740"/>
    </location>
</feature>
<comment type="caution">
    <text evidence="7">The sequence shown here is derived from an EMBL/GenBank/DDBJ whole genome shotgun (WGS) entry which is preliminary data.</text>
</comment>
<dbReference type="SMART" id="SM00365">
    <property type="entry name" value="LRR_SD22"/>
    <property type="match status" value="4"/>
</dbReference>
<organism evidence="7 8">
    <name type="scientific">Hohenbuehelia grisea</name>
    <dbReference type="NCBI Taxonomy" id="104357"/>
    <lineage>
        <taxon>Eukaryota</taxon>
        <taxon>Fungi</taxon>
        <taxon>Dikarya</taxon>
        <taxon>Basidiomycota</taxon>
        <taxon>Agaricomycotina</taxon>
        <taxon>Agaricomycetes</taxon>
        <taxon>Agaricomycetidae</taxon>
        <taxon>Agaricales</taxon>
        <taxon>Pleurotineae</taxon>
        <taxon>Pleurotaceae</taxon>
        <taxon>Hohenbuehelia</taxon>
    </lineage>
</organism>
<sequence>MSYIGTATRPPRMSTSSMGGRELTLQTGVSVDAHGKAIMPQDVLSPTNAPGDLVIAPWLKKAEEPPTPPPKTPRSTGFAPKSSFGSLGSLRQPSVTSLLPRSARPSTAQSTTESYSIAESSSHSSDSHSPQNFSSFLGPPPGTSPYSGPENLRKSKSSVFSRVLKKTRSKTRLRSGSDDLASVPPPMPEPYYAQIVKTPDSPTNSYHSPPATPKREKTDKKKAKRKGGKDGKDRGPTPPPLPPKDDEFHLDTNLDEMDGILNPEVIPVINGSINGNVSSINTSIANSSMISTDTSSPSSGFESVPTGYATSTSSHAYTDNTSIFGAAYPDDPKVLPTFSNPFNQANQRAVPFVDNRKVSPTSIPPRILVAHPPGAVPALGMGELESLRASASVASASGSASVDQSGTVISGSQSWTAPESWAVEQEGSDNGEAEGGYSTEEDPTGIAISAANERKVSIAPSISFSHELDRSMLPLELPGGRPARSLGSDAPLRTKRKSRRSVVSTRTRIGSVDGSGEAAGYKIRVYRASGEFHVVSISRWATVNALKPALNSKLLFSGDRELHRLYLKERGRERILGVKERPGDIFHRRLEQAGYDAKDKIELLGAEDMGFLLKFVYKSQLLGPAEEELSFDNFELVDLTGRSLRTVPVVLHRHADEIVSLKLSRNPMLEIPLDFIQSCTSLRELRLSNMSMKKVPQSVRHSITLRRLDLSCNRIVDLDDAGLDRIPELMTIFAQNNRMEKLPWYFPRLRRLTTLNISNNKFQYLPAVVSEMTSLTDLDISFNMISELPDEIGQLTQLVRLIIVGNRVSRLPERFSRLESLCLLDCRRNHIADLSVALMLPKLEKLSADHNAVHALELSFGPCMTTLDASYNEITQLSLPVLRGPDVRHFPLTNLDLSHMKLSILPDNVFAQLGALQILKLDYNSFHSLPASLGNLNRLETFSCCDNSLISLPASIGNLQRLETLDAHNNNLKELPETLWNCASLTKINVTSNLIENWHLPLSPPAILITASASGGSFSADSASISGRSEPPERKPSTAGSITSGRWRPPLAYSLEKLYLGENHLTDEVFAPLSILKELRVLNLSFNELQEMPPTFFTGMTKLEELYLSGNRLTSIPSEDLPKLTHLAVLFLNGNRLQNLPQELGKVQSLYVLDVASNMLKYNINNWEFDWNWNFNKNLRYLSLSGNKKLQIKSDIVQGLAGKERPSLERHNVSRQQLAGFSELKELRVLGLMDVTVTTTGTNGTTDIPDETDTRRVRTSSSTVNGMSYGIADTIGRYENLNMLDLVQEFGARHLGQAIFAMFGHAQPPKQLPTGTTSNGLARFLRDSFLEVFDSQISGLDMSKGETYSDALRRTFLKLNKDMHDRMFMVNDRKMSNASTTQSSRILLDPSCMRSGASGIIVYFIGRTMYVANVGNALAVISKQGTAELVSRKHDPYDREETSRIRNAEGWVSPPGLVNDEVDVSRSFGFYHLLPVVNARPDIVVRDLTELDEFVIIGNRQLWDYVSYQTAVDIARQEKGDPMIAAQKLRDFAISYGAEGSMMIMVIGVSDMFSLSRARQGTVESLADALVYTAPPKRRRKDEIMDRFISRLDDEVPAPTGHVTLVFTDIRNSTHLWEVNPGMPAAMRLHNHLLRRQLRFCGGFEVKTEGDAFMCSFPTALAAVWWCLSVQAQLLLEPWPLEILECEDGKEILDDKNLVIARGLSVRMGIHSGNPLCEPDPVIKRMDYFGPMVNRSARINAQANGGQIMISDDILQEINAKIFENGLETEYSDSQPPQAIEAIRSIGVVVKPVGSVKMKGLESPEFLSAIYPRDLEARHELEESGAASNTASASRVQFSAAQTRELGMLCLRLEALATSRIYKVPEARKNSIAPPPEDGPSEAENAMYVRGDPALLLPTISDKATDHELMLVLDSLSCRIQNALAAICERLSPKVDVSALRNALKLSGLDERTLGMISSVIKGL</sequence>
<evidence type="ECO:0000256" key="3">
    <source>
        <dbReference type="ARBA" id="ARBA00022737"/>
    </source>
</evidence>
<feature type="region of interest" description="Disordered" evidence="4">
    <location>
        <begin position="473"/>
        <end position="508"/>
    </location>
</feature>
<feature type="compositionally biased region" description="Basic residues" evidence="4">
    <location>
        <begin position="163"/>
        <end position="173"/>
    </location>
</feature>
<evidence type="ECO:0000259" key="6">
    <source>
        <dbReference type="PROSITE" id="PS51746"/>
    </source>
</evidence>
<name>A0ABR3JMX8_9AGAR</name>
<dbReference type="InterPro" id="IPR001611">
    <property type="entry name" value="Leu-rich_rpt"/>
</dbReference>
<feature type="compositionally biased region" description="Polar residues" evidence="4">
    <location>
        <begin position="83"/>
        <end position="109"/>
    </location>
</feature>
<evidence type="ECO:0000256" key="4">
    <source>
        <dbReference type="SAM" id="MobiDB-lite"/>
    </source>
</evidence>
<feature type="compositionally biased region" description="Low complexity" evidence="4">
    <location>
        <begin position="1020"/>
        <end position="1029"/>
    </location>
</feature>
<keyword evidence="3" id="KW-0677">Repeat</keyword>
<keyword evidence="2" id="KW-0479">Metal-binding</keyword>
<feature type="compositionally biased region" description="Polar residues" evidence="4">
    <location>
        <begin position="13"/>
        <end position="22"/>
    </location>
</feature>
<evidence type="ECO:0000256" key="1">
    <source>
        <dbReference type="ARBA" id="ARBA00022614"/>
    </source>
</evidence>
<dbReference type="InterPro" id="IPR001054">
    <property type="entry name" value="A/G_cyclase"/>
</dbReference>
<dbReference type="SMART" id="SM00332">
    <property type="entry name" value="PP2Cc"/>
    <property type="match status" value="1"/>
</dbReference>
<feature type="domain" description="PPM-type phosphatase" evidence="6">
    <location>
        <begin position="1313"/>
        <end position="1549"/>
    </location>
</feature>
<dbReference type="Gene3D" id="3.60.40.10">
    <property type="entry name" value="PPM-type phosphatase domain"/>
    <property type="match status" value="1"/>
</dbReference>
<protein>
    <recommendedName>
        <fullName evidence="9">Adenylate cyclase</fullName>
    </recommendedName>
</protein>
<dbReference type="InterPro" id="IPR055071">
    <property type="entry name" value="RA_PHLPP-like"/>
</dbReference>
<dbReference type="Pfam" id="PF00211">
    <property type="entry name" value="Guanylate_cyc"/>
    <property type="match status" value="1"/>
</dbReference>
<dbReference type="PANTHER" id="PTHR48051">
    <property type="match status" value="1"/>
</dbReference>
<accession>A0ABR3JMX8</accession>
<dbReference type="InterPro" id="IPR001932">
    <property type="entry name" value="PPM-type_phosphatase-like_dom"/>
</dbReference>
<feature type="compositionally biased region" description="Low complexity" evidence="4">
    <location>
        <begin position="110"/>
        <end position="135"/>
    </location>
</feature>
<feature type="compositionally biased region" description="Basic and acidic residues" evidence="4">
    <location>
        <begin position="243"/>
        <end position="252"/>
    </location>
</feature>
<feature type="region of interest" description="Disordered" evidence="4">
    <location>
        <begin position="1"/>
        <end position="22"/>
    </location>
</feature>
<dbReference type="SMART" id="SM00364">
    <property type="entry name" value="LRR_BAC"/>
    <property type="match status" value="9"/>
</dbReference>
<dbReference type="SMART" id="SM00044">
    <property type="entry name" value="CYCc"/>
    <property type="match status" value="1"/>
</dbReference>
<evidence type="ECO:0008006" key="9">
    <source>
        <dbReference type="Google" id="ProtNLM"/>
    </source>
</evidence>
<dbReference type="InterPro" id="IPR050216">
    <property type="entry name" value="LRR_domain-containing"/>
</dbReference>
<keyword evidence="8" id="KW-1185">Reference proteome</keyword>